<evidence type="ECO:0008006" key="3">
    <source>
        <dbReference type="Google" id="ProtNLM"/>
    </source>
</evidence>
<dbReference type="Pfam" id="PF01745">
    <property type="entry name" value="IPT"/>
    <property type="match status" value="1"/>
</dbReference>
<dbReference type="Gene3D" id="3.40.50.300">
    <property type="entry name" value="P-loop containing nucleotide triphosphate hydrolases"/>
    <property type="match status" value="1"/>
</dbReference>
<sequence length="57" mass="5893">MAAPVRGLRCALKQSVVPPLVVILGATGTGKSKLAIEIGQRRQGEIISADSMQAASF</sequence>
<dbReference type="STRING" id="62062.ENSHHUP00000063333"/>
<accession>A0A4W5PMC8</accession>
<protein>
    <recommendedName>
        <fullName evidence="3">tRNA isopentenyltransferase 1</fullName>
    </recommendedName>
</protein>
<dbReference type="Proteomes" id="UP000314982">
    <property type="component" value="Unassembled WGS sequence"/>
</dbReference>
<dbReference type="GeneTree" id="ENSGT00940000178962"/>
<dbReference type="Ensembl" id="ENSHHUT00000065474.1">
    <property type="protein sequence ID" value="ENSHHUP00000063333.1"/>
    <property type="gene ID" value="ENSHHUG00000037425.1"/>
</dbReference>
<reference evidence="2" key="1">
    <citation type="submission" date="2018-06" db="EMBL/GenBank/DDBJ databases">
        <title>Genome assembly of Danube salmon.</title>
        <authorList>
            <person name="Macqueen D.J."/>
            <person name="Gundappa M.K."/>
        </authorList>
    </citation>
    <scope>NUCLEOTIDE SEQUENCE [LARGE SCALE GENOMIC DNA]</scope>
</reference>
<dbReference type="InterPro" id="IPR027417">
    <property type="entry name" value="P-loop_NTPase"/>
</dbReference>
<reference evidence="1" key="2">
    <citation type="submission" date="2025-08" db="UniProtKB">
        <authorList>
            <consortium name="Ensembl"/>
        </authorList>
    </citation>
    <scope>IDENTIFICATION</scope>
</reference>
<keyword evidence="2" id="KW-1185">Reference proteome</keyword>
<name>A0A4W5PMC8_9TELE</name>
<evidence type="ECO:0000313" key="1">
    <source>
        <dbReference type="Ensembl" id="ENSHHUP00000063333.1"/>
    </source>
</evidence>
<organism evidence="1 2">
    <name type="scientific">Hucho hucho</name>
    <name type="common">huchen</name>
    <dbReference type="NCBI Taxonomy" id="62062"/>
    <lineage>
        <taxon>Eukaryota</taxon>
        <taxon>Metazoa</taxon>
        <taxon>Chordata</taxon>
        <taxon>Craniata</taxon>
        <taxon>Vertebrata</taxon>
        <taxon>Euteleostomi</taxon>
        <taxon>Actinopterygii</taxon>
        <taxon>Neopterygii</taxon>
        <taxon>Teleostei</taxon>
        <taxon>Protacanthopterygii</taxon>
        <taxon>Salmoniformes</taxon>
        <taxon>Salmonidae</taxon>
        <taxon>Salmoninae</taxon>
        <taxon>Hucho</taxon>
    </lineage>
</organism>
<dbReference type="AlphaFoldDB" id="A0A4W5PMC8"/>
<evidence type="ECO:0000313" key="2">
    <source>
        <dbReference type="Proteomes" id="UP000314982"/>
    </source>
</evidence>
<reference evidence="1" key="3">
    <citation type="submission" date="2025-09" db="UniProtKB">
        <authorList>
            <consortium name="Ensembl"/>
        </authorList>
    </citation>
    <scope>IDENTIFICATION</scope>
</reference>
<proteinExistence type="predicted"/>